<dbReference type="InterPro" id="IPR012334">
    <property type="entry name" value="Pectin_lyas_fold"/>
</dbReference>
<organism evidence="3 4">
    <name type="scientific">Microbulbifer epialgicus</name>
    <dbReference type="NCBI Taxonomy" id="393907"/>
    <lineage>
        <taxon>Bacteria</taxon>
        <taxon>Pseudomonadati</taxon>
        <taxon>Pseudomonadota</taxon>
        <taxon>Gammaproteobacteria</taxon>
        <taxon>Cellvibrionales</taxon>
        <taxon>Microbulbiferaceae</taxon>
        <taxon>Microbulbifer</taxon>
    </lineage>
</organism>
<evidence type="ECO:0000313" key="3">
    <source>
        <dbReference type="EMBL" id="MFA0813573.1"/>
    </source>
</evidence>
<dbReference type="SMART" id="SM00710">
    <property type="entry name" value="PbH1"/>
    <property type="match status" value="5"/>
</dbReference>
<reference evidence="3 4" key="1">
    <citation type="submission" date="2024-08" db="EMBL/GenBank/DDBJ databases">
        <authorList>
            <person name="Ishaq N."/>
        </authorList>
    </citation>
    <scope>NUCLEOTIDE SEQUENCE [LARGE SCALE GENOMIC DNA]</scope>
    <source>
        <strain evidence="3 4">DSM 18651</strain>
    </source>
</reference>
<dbReference type="Proteomes" id="UP001569428">
    <property type="component" value="Unassembled WGS sequence"/>
</dbReference>
<dbReference type="InterPro" id="IPR039448">
    <property type="entry name" value="Beta_helix"/>
</dbReference>
<dbReference type="Pfam" id="PF13229">
    <property type="entry name" value="Beta_helix"/>
    <property type="match status" value="1"/>
</dbReference>
<comment type="caution">
    <text evidence="3">The sequence shown here is derived from an EMBL/GenBank/DDBJ whole genome shotgun (WGS) entry which is preliminary data.</text>
</comment>
<feature type="chain" id="PRO_5046318962" evidence="1">
    <location>
        <begin position="29"/>
        <end position="330"/>
    </location>
</feature>
<feature type="signal peptide" evidence="1">
    <location>
        <begin position="1"/>
        <end position="28"/>
    </location>
</feature>
<evidence type="ECO:0000313" key="4">
    <source>
        <dbReference type="Proteomes" id="UP001569428"/>
    </source>
</evidence>
<keyword evidence="4" id="KW-1185">Reference proteome</keyword>
<accession>A0ABV4P7B7</accession>
<dbReference type="InterPro" id="IPR011050">
    <property type="entry name" value="Pectin_lyase_fold/virulence"/>
</dbReference>
<evidence type="ECO:0000256" key="1">
    <source>
        <dbReference type="SAM" id="SignalP"/>
    </source>
</evidence>
<protein>
    <submittedName>
        <fullName evidence="3">Right-handed parallel beta-helix repeat-containing protein</fullName>
    </submittedName>
</protein>
<dbReference type="SUPFAM" id="SSF51126">
    <property type="entry name" value="Pectin lyase-like"/>
    <property type="match status" value="1"/>
</dbReference>
<keyword evidence="1" id="KW-0732">Signal</keyword>
<feature type="domain" description="Right handed beta helix" evidence="2">
    <location>
        <begin position="161"/>
        <end position="298"/>
    </location>
</feature>
<sequence length="330" mass="34632">MKCKRFKGIITSSQMAVFISSTFMFSQAAAVDCYDVITAPTILTQDLTCELTAENPIALTIVGPFGSLSMNGRQLNCIYDSEDEDQWAGILIEGASGLVNGGGIVGCPDGVHVKGAGSHSVNNMEILDFEDDGVLVESDNNLVSGNQIIGQGLAIIGDGVDANGHFTTIVENYIEGAGDEGVEIDGEYVKVISNHIVGSGQDGVEVDADFAVVRANILENNGSDGVEIVEDFSSVSQNYVFGNVDDGIEFSGGSDNLVSQNIVVNNGRVGETDSAGIIISNVGSINNTIFGNIAFGNINYDLRDEFDPDCTGSNSWLANTFGTADPPCLN</sequence>
<evidence type="ECO:0000259" key="2">
    <source>
        <dbReference type="Pfam" id="PF13229"/>
    </source>
</evidence>
<dbReference type="InterPro" id="IPR006626">
    <property type="entry name" value="PbH1"/>
</dbReference>
<dbReference type="RefSeq" id="WP_371841388.1">
    <property type="nucleotide sequence ID" value="NZ_JBGMEK010000109.1"/>
</dbReference>
<gene>
    <name evidence="3" type="ORF">ACCI49_22035</name>
</gene>
<name>A0ABV4P7B7_9GAMM</name>
<proteinExistence type="predicted"/>
<dbReference type="EMBL" id="JBGMEK010000109">
    <property type="protein sequence ID" value="MFA0813573.1"/>
    <property type="molecule type" value="Genomic_DNA"/>
</dbReference>
<dbReference type="Gene3D" id="2.160.20.10">
    <property type="entry name" value="Single-stranded right-handed beta-helix, Pectin lyase-like"/>
    <property type="match status" value="1"/>
</dbReference>